<dbReference type="GO" id="GO:0003824">
    <property type="term" value="F:catalytic activity"/>
    <property type="evidence" value="ECO:0007669"/>
    <property type="project" value="InterPro"/>
</dbReference>
<evidence type="ECO:0000256" key="4">
    <source>
        <dbReference type="ARBA" id="ARBA00023014"/>
    </source>
</evidence>
<feature type="domain" description="Radical SAM core" evidence="5">
    <location>
        <begin position="127"/>
        <end position="364"/>
    </location>
</feature>
<evidence type="ECO:0000256" key="3">
    <source>
        <dbReference type="ARBA" id="ARBA00023004"/>
    </source>
</evidence>
<dbReference type="NCBIfam" id="NF045502">
    <property type="entry name" value="variant_rSAM"/>
    <property type="match status" value="1"/>
</dbReference>
<dbReference type="SFLD" id="SFLDG01107">
    <property type="entry name" value="Uncharacterised_Radical_SAM_Su"/>
    <property type="match status" value="1"/>
</dbReference>
<dbReference type="SFLD" id="SFLDS00029">
    <property type="entry name" value="Radical_SAM"/>
    <property type="match status" value="1"/>
</dbReference>
<dbReference type="PROSITE" id="PS51918">
    <property type="entry name" value="RADICAL_SAM"/>
    <property type="match status" value="1"/>
</dbReference>
<dbReference type="InterPro" id="IPR013785">
    <property type="entry name" value="Aldolase_TIM"/>
</dbReference>
<dbReference type="InterPro" id="IPR007197">
    <property type="entry name" value="rSAM"/>
</dbReference>
<sequence>MTAILDYAAVLESIEADGRAIAGAPASWDVSSLIMDVQARGLRVEAEMERRSGGAGPTDAGMLWIEGYPVTAPTGNATASTSPYLLKAEDDGYGIYRDDVRVASARAEQRPRFYDLKTADGIPYEKIALLHLDSLASTVVQTCAYWGNDDQCTFCGIGLSLESGRTIVKKTPAMLAEVAVAARDLDGAVDATLTTGSSRGVDRGARYVGRCGQAVKEASGLPVEVQFEPPLDLDVINEVGDMGIDSVGIHVETFDPQVLARVAPAKAASGIESYFAAWERAVKVFGEGQVSTYVILGMGEDPEVTIAGARRAIDIGVYPFVVPLKPVAGSLMEDWPSPSREYVEPIYRRIQAYMTLRGMNAGTAKAGCARCQACSGLKSLEPLAPRTVPLQIGPRPSS</sequence>
<dbReference type="Gene3D" id="3.20.20.70">
    <property type="entry name" value="Aldolase class I"/>
    <property type="match status" value="1"/>
</dbReference>
<dbReference type="NCBIfam" id="TIGR04043">
    <property type="entry name" value="rSAM_MSMEG_0568"/>
    <property type="match status" value="1"/>
</dbReference>
<dbReference type="SMART" id="SM00729">
    <property type="entry name" value="Elp3"/>
    <property type="match status" value="1"/>
</dbReference>
<reference evidence="6" key="1">
    <citation type="submission" date="2020-05" db="EMBL/GenBank/DDBJ databases">
        <authorList>
            <person name="Chiriac C."/>
            <person name="Salcher M."/>
            <person name="Ghai R."/>
            <person name="Kavagutti S V."/>
        </authorList>
    </citation>
    <scope>NUCLEOTIDE SEQUENCE</scope>
</reference>
<dbReference type="InterPro" id="IPR058240">
    <property type="entry name" value="rSAM_sf"/>
</dbReference>
<keyword evidence="2" id="KW-0479">Metal-binding</keyword>
<dbReference type="GO" id="GO:0051536">
    <property type="term" value="F:iron-sulfur cluster binding"/>
    <property type="evidence" value="ECO:0007669"/>
    <property type="project" value="UniProtKB-KW"/>
</dbReference>
<dbReference type="EMBL" id="CAFBNE010000038">
    <property type="protein sequence ID" value="CAB4948627.1"/>
    <property type="molecule type" value="Genomic_DNA"/>
</dbReference>
<proteinExistence type="predicted"/>
<keyword evidence="1" id="KW-0949">S-adenosyl-L-methionine</keyword>
<accession>A0A6J7K0A0</accession>
<evidence type="ECO:0000256" key="2">
    <source>
        <dbReference type="ARBA" id="ARBA00022723"/>
    </source>
</evidence>
<dbReference type="SUPFAM" id="SSF102114">
    <property type="entry name" value="Radical SAM enzymes"/>
    <property type="match status" value="1"/>
</dbReference>
<evidence type="ECO:0000259" key="5">
    <source>
        <dbReference type="PROSITE" id="PS51918"/>
    </source>
</evidence>
<dbReference type="GO" id="GO:0046872">
    <property type="term" value="F:metal ion binding"/>
    <property type="evidence" value="ECO:0007669"/>
    <property type="project" value="UniProtKB-KW"/>
</dbReference>
<keyword evidence="4" id="KW-0411">Iron-sulfur</keyword>
<dbReference type="InterPro" id="IPR016779">
    <property type="entry name" value="rSAM_MSMEG0568"/>
</dbReference>
<evidence type="ECO:0000256" key="1">
    <source>
        <dbReference type="ARBA" id="ARBA00022691"/>
    </source>
</evidence>
<dbReference type="InterPro" id="IPR006638">
    <property type="entry name" value="Elp3/MiaA/NifB-like_rSAM"/>
</dbReference>
<evidence type="ECO:0000313" key="6">
    <source>
        <dbReference type="EMBL" id="CAB4948627.1"/>
    </source>
</evidence>
<gene>
    <name evidence="6" type="ORF">UFOPK3772_01393</name>
</gene>
<dbReference type="AlphaFoldDB" id="A0A6J7K0A0"/>
<keyword evidence="3" id="KW-0408">Iron</keyword>
<protein>
    <submittedName>
        <fullName evidence="6">Unannotated protein</fullName>
    </submittedName>
</protein>
<organism evidence="6">
    <name type="scientific">freshwater metagenome</name>
    <dbReference type="NCBI Taxonomy" id="449393"/>
    <lineage>
        <taxon>unclassified sequences</taxon>
        <taxon>metagenomes</taxon>
        <taxon>ecological metagenomes</taxon>
    </lineage>
</organism>
<name>A0A6J7K0A0_9ZZZZ</name>